<gene>
    <name evidence="1" type="ORF">FGO68_gene15181</name>
</gene>
<organism evidence="1 2">
    <name type="scientific">Halteria grandinella</name>
    <dbReference type="NCBI Taxonomy" id="5974"/>
    <lineage>
        <taxon>Eukaryota</taxon>
        <taxon>Sar</taxon>
        <taxon>Alveolata</taxon>
        <taxon>Ciliophora</taxon>
        <taxon>Intramacronucleata</taxon>
        <taxon>Spirotrichea</taxon>
        <taxon>Stichotrichia</taxon>
        <taxon>Sporadotrichida</taxon>
        <taxon>Halteriidae</taxon>
        <taxon>Halteria</taxon>
    </lineage>
</organism>
<dbReference type="Proteomes" id="UP000785679">
    <property type="component" value="Unassembled WGS sequence"/>
</dbReference>
<accession>A0A8J8P0D6</accession>
<keyword evidence="2" id="KW-1185">Reference proteome</keyword>
<proteinExistence type="predicted"/>
<evidence type="ECO:0000313" key="1">
    <source>
        <dbReference type="EMBL" id="TNV85096.1"/>
    </source>
</evidence>
<protein>
    <submittedName>
        <fullName evidence="1">Uncharacterized protein</fullName>
    </submittedName>
</protein>
<name>A0A8J8P0D6_HALGN</name>
<comment type="caution">
    <text evidence="1">The sequence shown here is derived from an EMBL/GenBank/DDBJ whole genome shotgun (WGS) entry which is preliminary data.</text>
</comment>
<reference evidence="1" key="1">
    <citation type="submission" date="2019-06" db="EMBL/GenBank/DDBJ databases">
        <authorList>
            <person name="Zheng W."/>
        </authorList>
    </citation>
    <scope>NUCLEOTIDE SEQUENCE</scope>
    <source>
        <strain evidence="1">QDHG01</strain>
    </source>
</reference>
<dbReference type="EMBL" id="RRYP01002155">
    <property type="protein sequence ID" value="TNV85096.1"/>
    <property type="molecule type" value="Genomic_DNA"/>
</dbReference>
<sequence>MVQHLGDLVRIECIGNDKFWRCVVALSRSDNLTRSKAQNWSGFVLGEVEFSIRKSAGFLNFIIRVQ</sequence>
<evidence type="ECO:0000313" key="2">
    <source>
        <dbReference type="Proteomes" id="UP000785679"/>
    </source>
</evidence>
<dbReference type="AlphaFoldDB" id="A0A8J8P0D6"/>